<dbReference type="Gene3D" id="1.10.3450.20">
    <property type="match status" value="1"/>
</dbReference>
<reference evidence="9" key="1">
    <citation type="journal article" date="2020" name="Cell">
        <title>Large-Scale Comparative Analyses of Tick Genomes Elucidate Their Genetic Diversity and Vector Capacities.</title>
        <authorList>
            <consortium name="Tick Genome and Microbiome Consortium (TIGMIC)"/>
            <person name="Jia N."/>
            <person name="Wang J."/>
            <person name="Shi W."/>
            <person name="Du L."/>
            <person name="Sun Y."/>
            <person name="Zhan W."/>
            <person name="Jiang J.F."/>
            <person name="Wang Q."/>
            <person name="Zhang B."/>
            <person name="Ji P."/>
            <person name="Bell-Sakyi L."/>
            <person name="Cui X.M."/>
            <person name="Yuan T.T."/>
            <person name="Jiang B.G."/>
            <person name="Yang W.F."/>
            <person name="Lam T.T."/>
            <person name="Chang Q.C."/>
            <person name="Ding S.J."/>
            <person name="Wang X.J."/>
            <person name="Zhu J.G."/>
            <person name="Ruan X.D."/>
            <person name="Zhao L."/>
            <person name="Wei J.T."/>
            <person name="Ye R.Z."/>
            <person name="Que T.C."/>
            <person name="Du C.H."/>
            <person name="Zhou Y.H."/>
            <person name="Cheng J.X."/>
            <person name="Dai P.F."/>
            <person name="Guo W.B."/>
            <person name="Han X.H."/>
            <person name="Huang E.J."/>
            <person name="Li L.F."/>
            <person name="Wei W."/>
            <person name="Gao Y.C."/>
            <person name="Liu J.Z."/>
            <person name="Shao H.Z."/>
            <person name="Wang X."/>
            <person name="Wang C.C."/>
            <person name="Yang T.C."/>
            <person name="Huo Q.B."/>
            <person name="Li W."/>
            <person name="Chen H.Y."/>
            <person name="Chen S.E."/>
            <person name="Zhou L.G."/>
            <person name="Ni X.B."/>
            <person name="Tian J.H."/>
            <person name="Sheng Y."/>
            <person name="Liu T."/>
            <person name="Pan Y.S."/>
            <person name="Xia L.Y."/>
            <person name="Li J."/>
            <person name="Zhao F."/>
            <person name="Cao W.C."/>
        </authorList>
    </citation>
    <scope>NUCLEOTIDE SEQUENCE</scope>
    <source>
        <strain evidence="9">Rmic-2018</strain>
    </source>
</reference>
<dbReference type="Proteomes" id="UP000821866">
    <property type="component" value="Chromosome 2"/>
</dbReference>
<dbReference type="GO" id="GO:0000973">
    <property type="term" value="P:post-transcriptional tethering of RNA polymerase II gene DNA at nuclear periphery"/>
    <property type="evidence" value="ECO:0007669"/>
    <property type="project" value="TreeGrafter"/>
</dbReference>
<dbReference type="PANTHER" id="PTHR13003">
    <property type="entry name" value="NUP107-RELATED"/>
    <property type="match status" value="1"/>
</dbReference>
<comment type="subcellular location">
    <subcellularLocation>
        <location evidence="8">Nucleus</location>
        <location evidence="8">Nuclear pore complex</location>
    </subcellularLocation>
    <subcellularLocation>
        <location evidence="8">Nucleus membrane</location>
    </subcellularLocation>
</comment>
<comment type="similarity">
    <text evidence="1 8">Belongs to the nucleoporin Nup84/Nup107 family.</text>
</comment>
<dbReference type="EMBL" id="JABSTU010000004">
    <property type="protein sequence ID" value="KAH8033243.1"/>
    <property type="molecule type" value="Genomic_DNA"/>
</dbReference>
<keyword evidence="7 8" id="KW-0539">Nucleus</keyword>
<protein>
    <recommendedName>
        <fullName evidence="8">Nuclear pore complex protein</fullName>
    </recommendedName>
</protein>
<reference evidence="9" key="2">
    <citation type="submission" date="2021-09" db="EMBL/GenBank/DDBJ databases">
        <authorList>
            <person name="Jia N."/>
            <person name="Wang J."/>
            <person name="Shi W."/>
            <person name="Du L."/>
            <person name="Sun Y."/>
            <person name="Zhan W."/>
            <person name="Jiang J."/>
            <person name="Wang Q."/>
            <person name="Zhang B."/>
            <person name="Ji P."/>
            <person name="Sakyi L.B."/>
            <person name="Cui X."/>
            <person name="Yuan T."/>
            <person name="Jiang B."/>
            <person name="Yang W."/>
            <person name="Lam T.T.-Y."/>
            <person name="Chang Q."/>
            <person name="Ding S."/>
            <person name="Wang X."/>
            <person name="Zhu J."/>
            <person name="Ruan X."/>
            <person name="Zhao L."/>
            <person name="Wei J."/>
            <person name="Que T."/>
            <person name="Du C."/>
            <person name="Cheng J."/>
            <person name="Dai P."/>
            <person name="Han X."/>
            <person name="Huang E."/>
            <person name="Gao Y."/>
            <person name="Liu J."/>
            <person name="Shao H."/>
            <person name="Ye R."/>
            <person name="Li L."/>
            <person name="Wei W."/>
            <person name="Wang X."/>
            <person name="Wang C."/>
            <person name="Huo Q."/>
            <person name="Li W."/>
            <person name="Guo W."/>
            <person name="Chen H."/>
            <person name="Chen S."/>
            <person name="Zhou L."/>
            <person name="Zhou L."/>
            <person name="Ni X."/>
            <person name="Tian J."/>
            <person name="Zhou Y."/>
            <person name="Sheng Y."/>
            <person name="Liu T."/>
            <person name="Pan Y."/>
            <person name="Xia L."/>
            <person name="Li J."/>
            <person name="Zhao F."/>
            <person name="Cao W."/>
        </authorList>
    </citation>
    <scope>NUCLEOTIDE SEQUENCE</scope>
    <source>
        <strain evidence="9">Rmic-2018</strain>
        <tissue evidence="9">Larvae</tissue>
    </source>
</reference>
<keyword evidence="2 8" id="KW-0813">Transport</keyword>
<evidence type="ECO:0000256" key="8">
    <source>
        <dbReference type="RuleBase" id="RU365072"/>
    </source>
</evidence>
<evidence type="ECO:0000256" key="3">
    <source>
        <dbReference type="ARBA" id="ARBA00022816"/>
    </source>
</evidence>
<keyword evidence="3" id="KW-0509">mRNA transport</keyword>
<evidence type="ECO:0000313" key="9">
    <source>
        <dbReference type="EMBL" id="KAH8033243.1"/>
    </source>
</evidence>
<dbReference type="GO" id="GO:0031965">
    <property type="term" value="C:nuclear membrane"/>
    <property type="evidence" value="ECO:0007669"/>
    <property type="project" value="UniProtKB-SubCell"/>
</dbReference>
<dbReference type="GO" id="GO:0017056">
    <property type="term" value="F:structural constituent of nuclear pore"/>
    <property type="evidence" value="ECO:0007669"/>
    <property type="project" value="UniProtKB-UniRule"/>
</dbReference>
<dbReference type="OrthoDB" id="3098at2759"/>
<proteinExistence type="inferred from homology"/>
<comment type="function">
    <text evidence="8">Functions as a component of the nuclear pore complex (NPC).</text>
</comment>
<comment type="caution">
    <text evidence="9">The sequence shown here is derived from an EMBL/GenBank/DDBJ whole genome shotgun (WGS) entry which is preliminary data.</text>
</comment>
<dbReference type="VEuPathDB" id="VectorBase:LOC119162136"/>
<evidence type="ECO:0000256" key="4">
    <source>
        <dbReference type="ARBA" id="ARBA00022927"/>
    </source>
</evidence>
<evidence type="ECO:0000256" key="7">
    <source>
        <dbReference type="ARBA" id="ARBA00023242"/>
    </source>
</evidence>
<dbReference type="Pfam" id="PF04121">
    <property type="entry name" value="Nup84_Nup100"/>
    <property type="match status" value="1"/>
</dbReference>
<dbReference type="InterPro" id="IPR007252">
    <property type="entry name" value="Nup84/Nup107"/>
</dbReference>
<keyword evidence="4" id="KW-0653">Protein transport</keyword>
<evidence type="ECO:0000256" key="5">
    <source>
        <dbReference type="ARBA" id="ARBA00023010"/>
    </source>
</evidence>
<gene>
    <name evidence="9" type="ORF">HPB51_008642</name>
</gene>
<evidence type="ECO:0000256" key="2">
    <source>
        <dbReference type="ARBA" id="ARBA00022448"/>
    </source>
</evidence>
<keyword evidence="10" id="KW-1185">Reference proteome</keyword>
<evidence type="ECO:0000256" key="1">
    <source>
        <dbReference type="ARBA" id="ARBA00009510"/>
    </source>
</evidence>
<name>A0A9J6EFJ3_RHIMP</name>
<keyword evidence="5 8" id="KW-0811">Translocation</keyword>
<evidence type="ECO:0000256" key="6">
    <source>
        <dbReference type="ARBA" id="ARBA00023132"/>
    </source>
</evidence>
<evidence type="ECO:0000313" key="10">
    <source>
        <dbReference type="Proteomes" id="UP000821866"/>
    </source>
</evidence>
<sequence length="478" mass="53595">MADFTTPGGRRPLRGTGNVSANLKAADMTTLSASIVLATENPAAVVTATIYMDFMKAYNAHTSREDVVTLVEKYASLCDSYLAEVMKVTESLVSRKATPAWIEAIACQTLLTDERDTWKLTGALLHDHLKADEFMKERGNRTMFVDGSRKGSDRKIVEALMARDSFTRQAHLVVDWLERCAAHQSGMGDHDDRLQYFQLVEAAAGQCPAGGSGSWTNTLHHAQSHNNIGSASSSHVTELDAGAPSRRWVPIHEFLFFRSVFFHLRAGQLQRAKELAADNGYRWLAAVIEECRPCHDLHNASTVGAGFKQPAQGTFYRDLWMRACWRAACSPRCSLYKRAVYGALSGNLQAMLPACTTWEDQLWARMRAVVDVCVEQELRTAKQQDRSLGPQPPGYPSDLGTFETVFRDLREAVGTRGKRHQEIAHIVQRGVVLGDADDLIEEIHYWVIRQVDKTPLLTIRFLVHMALLLRQNWRQDQH</sequence>
<keyword evidence="8" id="KW-0472">Membrane</keyword>
<dbReference type="AlphaFoldDB" id="A0A9J6EFJ3"/>
<keyword evidence="6 8" id="KW-0906">Nuclear pore complex</keyword>
<dbReference type="GO" id="GO:0006606">
    <property type="term" value="P:protein import into nucleus"/>
    <property type="evidence" value="ECO:0007669"/>
    <property type="project" value="TreeGrafter"/>
</dbReference>
<comment type="subunit">
    <text evidence="8">Part of the nuclear pore complex (NPC).</text>
</comment>
<dbReference type="PANTHER" id="PTHR13003:SF2">
    <property type="entry name" value="NUCLEAR PORE COMPLEX PROTEIN NUP107"/>
    <property type="match status" value="1"/>
</dbReference>
<dbReference type="GO" id="GO:0006406">
    <property type="term" value="P:mRNA export from nucleus"/>
    <property type="evidence" value="ECO:0007669"/>
    <property type="project" value="TreeGrafter"/>
</dbReference>
<dbReference type="GO" id="GO:0031080">
    <property type="term" value="C:nuclear pore outer ring"/>
    <property type="evidence" value="ECO:0007669"/>
    <property type="project" value="TreeGrafter"/>
</dbReference>
<organism evidence="9 10">
    <name type="scientific">Rhipicephalus microplus</name>
    <name type="common">Cattle tick</name>
    <name type="synonym">Boophilus microplus</name>
    <dbReference type="NCBI Taxonomy" id="6941"/>
    <lineage>
        <taxon>Eukaryota</taxon>
        <taxon>Metazoa</taxon>
        <taxon>Ecdysozoa</taxon>
        <taxon>Arthropoda</taxon>
        <taxon>Chelicerata</taxon>
        <taxon>Arachnida</taxon>
        <taxon>Acari</taxon>
        <taxon>Parasitiformes</taxon>
        <taxon>Ixodida</taxon>
        <taxon>Ixodoidea</taxon>
        <taxon>Ixodidae</taxon>
        <taxon>Rhipicephalinae</taxon>
        <taxon>Rhipicephalus</taxon>
        <taxon>Boophilus</taxon>
    </lineage>
</organism>
<accession>A0A9J6EFJ3</accession>